<name>A0A381WC14_9ZZZZ</name>
<evidence type="ECO:0000313" key="2">
    <source>
        <dbReference type="EMBL" id="SVA49558.1"/>
    </source>
</evidence>
<proteinExistence type="predicted"/>
<accession>A0A381WC14</accession>
<protein>
    <recommendedName>
        <fullName evidence="3">Heme exporter protein D</fullName>
    </recommendedName>
</protein>
<gene>
    <name evidence="2" type="ORF">METZ01_LOCUS102412</name>
</gene>
<dbReference type="AlphaFoldDB" id="A0A381WC14"/>
<keyword evidence="1" id="KW-0472">Membrane</keyword>
<evidence type="ECO:0000256" key="1">
    <source>
        <dbReference type="SAM" id="Phobius"/>
    </source>
</evidence>
<organism evidence="2">
    <name type="scientific">marine metagenome</name>
    <dbReference type="NCBI Taxonomy" id="408172"/>
    <lineage>
        <taxon>unclassified sequences</taxon>
        <taxon>metagenomes</taxon>
        <taxon>ecological metagenomes</taxon>
    </lineage>
</organism>
<evidence type="ECO:0008006" key="3">
    <source>
        <dbReference type="Google" id="ProtNLM"/>
    </source>
</evidence>
<keyword evidence="1" id="KW-1133">Transmembrane helix</keyword>
<dbReference type="EMBL" id="UINC01011205">
    <property type="protein sequence ID" value="SVA49558.1"/>
    <property type="molecule type" value="Genomic_DNA"/>
</dbReference>
<reference evidence="2" key="1">
    <citation type="submission" date="2018-05" db="EMBL/GenBank/DDBJ databases">
        <authorList>
            <person name="Lanie J.A."/>
            <person name="Ng W.-L."/>
            <person name="Kazmierczak K.M."/>
            <person name="Andrzejewski T.M."/>
            <person name="Davidsen T.M."/>
            <person name="Wayne K.J."/>
            <person name="Tettelin H."/>
            <person name="Glass J.I."/>
            <person name="Rusch D."/>
            <person name="Podicherti R."/>
            <person name="Tsui H.-C.T."/>
            <person name="Winkler M.E."/>
        </authorList>
    </citation>
    <scope>NUCLEOTIDE SEQUENCE</scope>
</reference>
<keyword evidence="1" id="KW-0812">Transmembrane</keyword>
<feature type="transmembrane region" description="Helical" evidence="1">
    <location>
        <begin position="17"/>
        <end position="36"/>
    </location>
</feature>
<sequence>MNNSFIMNMLIMDGHGVYVWMVIIILIFLLAINLYIPYKNLNKLKLKNSRKRE</sequence>